<accession>A0ABN7V795</accession>
<name>A0ABN7V795_GIGMA</name>
<reference evidence="1 2" key="1">
    <citation type="submission" date="2021-06" db="EMBL/GenBank/DDBJ databases">
        <authorList>
            <person name="Kallberg Y."/>
            <person name="Tangrot J."/>
            <person name="Rosling A."/>
        </authorList>
    </citation>
    <scope>NUCLEOTIDE SEQUENCE [LARGE SCALE GENOMIC DNA]</scope>
    <source>
        <strain evidence="1 2">120-4 pot B 10/14</strain>
    </source>
</reference>
<evidence type="ECO:0000313" key="2">
    <source>
        <dbReference type="Proteomes" id="UP000789901"/>
    </source>
</evidence>
<sequence length="79" mass="9129">MNTLFLKLYYRQKSTYLTSEQIETIRSLKDKIPNSNSIPLNTNDSTKKISGEDLDALYKKEAKKDKKNKANMTRQLATT</sequence>
<gene>
    <name evidence="1" type="ORF">GMARGA_LOCUS14552</name>
</gene>
<dbReference type="Proteomes" id="UP000789901">
    <property type="component" value="Unassembled WGS sequence"/>
</dbReference>
<keyword evidence="2" id="KW-1185">Reference proteome</keyword>
<proteinExistence type="predicted"/>
<evidence type="ECO:0000313" key="1">
    <source>
        <dbReference type="EMBL" id="CAG8732787.1"/>
    </source>
</evidence>
<protein>
    <submittedName>
        <fullName evidence="1">7294_t:CDS:1</fullName>
    </submittedName>
</protein>
<comment type="caution">
    <text evidence="1">The sequence shown here is derived from an EMBL/GenBank/DDBJ whole genome shotgun (WGS) entry which is preliminary data.</text>
</comment>
<organism evidence="1 2">
    <name type="scientific">Gigaspora margarita</name>
    <dbReference type="NCBI Taxonomy" id="4874"/>
    <lineage>
        <taxon>Eukaryota</taxon>
        <taxon>Fungi</taxon>
        <taxon>Fungi incertae sedis</taxon>
        <taxon>Mucoromycota</taxon>
        <taxon>Glomeromycotina</taxon>
        <taxon>Glomeromycetes</taxon>
        <taxon>Diversisporales</taxon>
        <taxon>Gigasporaceae</taxon>
        <taxon>Gigaspora</taxon>
    </lineage>
</organism>
<dbReference type="EMBL" id="CAJVQB010009697">
    <property type="protein sequence ID" value="CAG8732787.1"/>
    <property type="molecule type" value="Genomic_DNA"/>
</dbReference>